<dbReference type="InterPro" id="IPR023299">
    <property type="entry name" value="ATPase_P-typ_cyto_dom_N"/>
</dbReference>
<evidence type="ECO:0000256" key="3">
    <source>
        <dbReference type="ARBA" id="ARBA00022692"/>
    </source>
</evidence>
<feature type="non-terminal residue" evidence="8">
    <location>
        <position position="1"/>
    </location>
</feature>
<dbReference type="Pfam" id="PF00689">
    <property type="entry name" value="Cation_ATPase_C"/>
    <property type="match status" value="1"/>
</dbReference>
<evidence type="ECO:0000313" key="8">
    <source>
        <dbReference type="EMBL" id="PIR94838.1"/>
    </source>
</evidence>
<evidence type="ECO:0000256" key="5">
    <source>
        <dbReference type="ARBA" id="ARBA00023136"/>
    </source>
</evidence>
<dbReference type="Pfam" id="PF13246">
    <property type="entry name" value="Cation_ATPase"/>
    <property type="match status" value="1"/>
</dbReference>
<comment type="caution">
    <text evidence="8">The sequence shown here is derived from an EMBL/GenBank/DDBJ whole genome shotgun (WGS) entry which is preliminary data.</text>
</comment>
<feature type="transmembrane region" description="Helical" evidence="6">
    <location>
        <begin position="427"/>
        <end position="448"/>
    </location>
</feature>
<accession>A0A2H0V6Z2</accession>
<comment type="subcellular location">
    <subcellularLocation>
        <location evidence="1">Cell membrane</location>
        <topology evidence="1">Multi-pass membrane protein</topology>
    </subcellularLocation>
</comment>
<dbReference type="NCBIfam" id="TIGR01494">
    <property type="entry name" value="ATPase_P-type"/>
    <property type="match status" value="1"/>
</dbReference>
<dbReference type="PRINTS" id="PR00120">
    <property type="entry name" value="HATPASE"/>
</dbReference>
<evidence type="ECO:0000256" key="4">
    <source>
        <dbReference type="ARBA" id="ARBA00022989"/>
    </source>
</evidence>
<evidence type="ECO:0000256" key="1">
    <source>
        <dbReference type="ARBA" id="ARBA00004651"/>
    </source>
</evidence>
<evidence type="ECO:0000313" key="9">
    <source>
        <dbReference type="Proteomes" id="UP000228614"/>
    </source>
</evidence>
<dbReference type="PANTHER" id="PTHR43294:SF21">
    <property type="entry name" value="CATION TRANSPORTING ATPASE"/>
    <property type="match status" value="1"/>
</dbReference>
<dbReference type="InterPro" id="IPR023298">
    <property type="entry name" value="ATPase_P-typ_TM_dom_sf"/>
</dbReference>
<feature type="transmembrane region" description="Helical" evidence="6">
    <location>
        <begin position="526"/>
        <end position="545"/>
    </location>
</feature>
<keyword evidence="2" id="KW-1003">Cell membrane</keyword>
<dbReference type="SUPFAM" id="SSF81665">
    <property type="entry name" value="Calcium ATPase, transmembrane domain M"/>
    <property type="match status" value="1"/>
</dbReference>
<dbReference type="InterPro" id="IPR036412">
    <property type="entry name" value="HAD-like_sf"/>
</dbReference>
<dbReference type="SUPFAM" id="SSF81660">
    <property type="entry name" value="Metal cation-transporting ATPase, ATP-binding domain N"/>
    <property type="match status" value="1"/>
</dbReference>
<dbReference type="Gene3D" id="3.40.1110.10">
    <property type="entry name" value="Calcium-transporting ATPase, cytoplasmic domain N"/>
    <property type="match status" value="1"/>
</dbReference>
<dbReference type="AlphaFoldDB" id="A0A2H0V6Z2"/>
<dbReference type="EMBL" id="PFAN01000099">
    <property type="protein sequence ID" value="PIR94838.1"/>
    <property type="molecule type" value="Genomic_DNA"/>
</dbReference>
<dbReference type="PRINTS" id="PR00119">
    <property type="entry name" value="CATATPASE"/>
</dbReference>
<dbReference type="InterPro" id="IPR001757">
    <property type="entry name" value="P_typ_ATPase"/>
</dbReference>
<dbReference type="InterPro" id="IPR023214">
    <property type="entry name" value="HAD_sf"/>
</dbReference>
<dbReference type="GO" id="GO:0016887">
    <property type="term" value="F:ATP hydrolysis activity"/>
    <property type="evidence" value="ECO:0007669"/>
    <property type="project" value="InterPro"/>
</dbReference>
<gene>
    <name evidence="8" type="ORF">COT95_01995</name>
</gene>
<sequence length="556" mass="62243">EVENIILIDGNEAKFYEAQTAPVHLQGSRDKIYKIITLLAEAFIENPKDNINNWVLRGRPTDKALLKAGHKAGFDKDQLLKYHHLLARVPFNSAQKFSATLYQTSANTREILMMGAPEVVLDSCDKVVVNGKETQLTLTRQKNLRKKVSELAGNGLRVMGIAYQAETAKSKSKFFLNKLNNNDVSGMVFLGFVTLKDPLRSNAKHTIAIAQQAGLRPVIITGDHKLTAQAVANELGLRVGEKNIIEGKDIDKMTDKELRNRVRDIIVYARVMPQQKLRIISAWQSLGKVVAMTGDGINDAPALKKADVGIALGSGTTVAKEVSDLVLLSDDFSIIIAAIEEGRGIIDNIRKVITYLLASSFSEIILVSAAIFFGWPLPVLAVQILWVNLIEDGFPNFALAFEPKENDIMKRKPMSRKEPLLTREMKIIIFVTGIFTDFILLGLFYYLFNYAGYELAHARSFIFAGLAIDSRFYVYSCKSLRKNIWQINLLNNKFLLLSTLISTTALLAVFYLPVLQILFKTVALSWYDWGLLVGLAIFKLGLIELTKWRFISRKLA</sequence>
<feature type="transmembrane region" description="Helical" evidence="6">
    <location>
        <begin position="494"/>
        <end position="514"/>
    </location>
</feature>
<evidence type="ECO:0000259" key="7">
    <source>
        <dbReference type="Pfam" id="PF00689"/>
    </source>
</evidence>
<keyword evidence="4 6" id="KW-1133">Transmembrane helix</keyword>
<dbReference type="Proteomes" id="UP000228614">
    <property type="component" value="Unassembled WGS sequence"/>
</dbReference>
<evidence type="ECO:0000256" key="2">
    <source>
        <dbReference type="ARBA" id="ARBA00022475"/>
    </source>
</evidence>
<dbReference type="Gene3D" id="3.40.50.1000">
    <property type="entry name" value="HAD superfamily/HAD-like"/>
    <property type="match status" value="1"/>
</dbReference>
<keyword evidence="3 6" id="KW-0812">Transmembrane</keyword>
<dbReference type="InterPro" id="IPR006068">
    <property type="entry name" value="ATPase_P-typ_cation-transptr_C"/>
</dbReference>
<feature type="domain" description="Cation-transporting P-type ATPase C-terminal" evidence="7">
    <location>
        <begin position="376"/>
        <end position="548"/>
    </location>
</feature>
<organism evidence="8 9">
    <name type="scientific">Candidatus Falkowbacteria bacterium CG10_big_fil_rev_8_21_14_0_10_37_6</name>
    <dbReference type="NCBI Taxonomy" id="1974563"/>
    <lineage>
        <taxon>Bacteria</taxon>
        <taxon>Candidatus Falkowiibacteriota</taxon>
    </lineage>
</organism>
<feature type="transmembrane region" description="Helical" evidence="6">
    <location>
        <begin position="454"/>
        <end position="474"/>
    </location>
</feature>
<dbReference type="GO" id="GO:0005886">
    <property type="term" value="C:plasma membrane"/>
    <property type="evidence" value="ECO:0007669"/>
    <property type="project" value="UniProtKB-SubCell"/>
</dbReference>
<proteinExistence type="predicted"/>
<evidence type="ECO:0000256" key="6">
    <source>
        <dbReference type="SAM" id="Phobius"/>
    </source>
</evidence>
<dbReference type="InterPro" id="IPR050510">
    <property type="entry name" value="Cation_transp_ATPase_P-type"/>
</dbReference>
<reference evidence="9" key="1">
    <citation type="submission" date="2017-09" db="EMBL/GenBank/DDBJ databases">
        <title>Depth-based differentiation of microbial function through sediment-hosted aquifers and enrichment of novel symbionts in the deep terrestrial subsurface.</title>
        <authorList>
            <person name="Probst A.J."/>
            <person name="Ladd B."/>
            <person name="Jarett J.K."/>
            <person name="Geller-Mcgrath D.E."/>
            <person name="Sieber C.M.K."/>
            <person name="Emerson J.B."/>
            <person name="Anantharaman K."/>
            <person name="Thomas B.C."/>
            <person name="Malmstrom R."/>
            <person name="Stieglmeier M."/>
            <person name="Klingl A."/>
            <person name="Woyke T."/>
            <person name="Ryan C.M."/>
            <person name="Banfield J.F."/>
        </authorList>
    </citation>
    <scope>NUCLEOTIDE SEQUENCE [LARGE SCALE GENOMIC DNA]</scope>
</reference>
<name>A0A2H0V6Z2_9BACT</name>
<dbReference type="Gene3D" id="1.20.1110.10">
    <property type="entry name" value="Calcium-transporting ATPase, transmembrane domain"/>
    <property type="match status" value="1"/>
</dbReference>
<dbReference type="GO" id="GO:0005524">
    <property type="term" value="F:ATP binding"/>
    <property type="evidence" value="ECO:0007669"/>
    <property type="project" value="InterPro"/>
</dbReference>
<dbReference type="SUPFAM" id="SSF56784">
    <property type="entry name" value="HAD-like"/>
    <property type="match status" value="1"/>
</dbReference>
<protein>
    <recommendedName>
        <fullName evidence="7">Cation-transporting P-type ATPase C-terminal domain-containing protein</fullName>
    </recommendedName>
</protein>
<keyword evidence="5 6" id="KW-0472">Membrane</keyword>
<dbReference type="PANTHER" id="PTHR43294">
    <property type="entry name" value="SODIUM/POTASSIUM-TRANSPORTING ATPASE SUBUNIT ALPHA"/>
    <property type="match status" value="1"/>
</dbReference>